<reference evidence="1" key="1">
    <citation type="submission" date="2020-03" db="EMBL/GenBank/DDBJ databases">
        <title>The deep terrestrial virosphere.</title>
        <authorList>
            <person name="Holmfeldt K."/>
            <person name="Nilsson E."/>
            <person name="Simone D."/>
            <person name="Lopez-Fernandez M."/>
            <person name="Wu X."/>
            <person name="de Brujin I."/>
            <person name="Lundin D."/>
            <person name="Andersson A."/>
            <person name="Bertilsson S."/>
            <person name="Dopson M."/>
        </authorList>
    </citation>
    <scope>NUCLEOTIDE SEQUENCE</scope>
    <source>
        <strain evidence="1">MM171A00156</strain>
    </source>
</reference>
<protein>
    <submittedName>
        <fullName evidence="1">Uncharacterized protein</fullName>
    </submittedName>
</protein>
<evidence type="ECO:0000313" key="1">
    <source>
        <dbReference type="EMBL" id="QJB00949.1"/>
    </source>
</evidence>
<name>A0A6M3M7S8_9ZZZZ</name>
<organism evidence="1">
    <name type="scientific">viral metagenome</name>
    <dbReference type="NCBI Taxonomy" id="1070528"/>
    <lineage>
        <taxon>unclassified sequences</taxon>
        <taxon>metagenomes</taxon>
        <taxon>organismal metagenomes</taxon>
    </lineage>
</organism>
<dbReference type="AlphaFoldDB" id="A0A6M3M7S8"/>
<proteinExistence type="predicted"/>
<dbReference type="EMBL" id="MT143703">
    <property type="protein sequence ID" value="QJB00949.1"/>
    <property type="molecule type" value="Genomic_DNA"/>
</dbReference>
<gene>
    <name evidence="1" type="ORF">MM171A00156_0043</name>
</gene>
<sequence length="62" mass="7436">MNFIELKRKDGTRFLIDFNSHWEIDDRGGNPALWQNHEQARNMNCANTYEEVRAKLLKKEDQ</sequence>
<accession>A0A6M3M7S8</accession>